<sequence length="73" mass="8223">MNRIVNFFKTSSFAVLLFHVGLLLFSWPLLSLPSDSGAERLFGYVIVAWSVIVCLLIVMGACFHMNEERDQGD</sequence>
<dbReference type="EMBL" id="AP024485">
    <property type="protein sequence ID" value="BCS88067.1"/>
    <property type="molecule type" value="Genomic_DNA"/>
</dbReference>
<keyword evidence="3" id="KW-1185">Reference proteome</keyword>
<feature type="transmembrane region" description="Helical" evidence="1">
    <location>
        <begin position="41"/>
        <end position="63"/>
    </location>
</feature>
<evidence type="ECO:0000313" key="3">
    <source>
        <dbReference type="Proteomes" id="UP001053296"/>
    </source>
</evidence>
<keyword evidence="1" id="KW-1133">Transmembrane helix</keyword>
<dbReference type="Proteomes" id="UP001053296">
    <property type="component" value="Chromosome"/>
</dbReference>
<evidence type="ECO:0000313" key="2">
    <source>
        <dbReference type="EMBL" id="BCS88067.1"/>
    </source>
</evidence>
<reference evidence="2" key="1">
    <citation type="journal article" date="2022" name="Arch. Microbiol.">
        <title>Pseudodesulfovibrio sediminis sp. nov., a mesophilic and neutrophilic sulfate-reducing bacterium isolated from sediment of a brackish lake.</title>
        <authorList>
            <person name="Takahashi A."/>
            <person name="Kojima H."/>
            <person name="Watanabe M."/>
            <person name="Fukui M."/>
        </authorList>
    </citation>
    <scope>NUCLEOTIDE SEQUENCE</scope>
    <source>
        <strain evidence="2">SF6</strain>
    </source>
</reference>
<keyword evidence="1" id="KW-0812">Transmembrane</keyword>
<name>A0ABN6ERL7_9BACT</name>
<evidence type="ECO:0000256" key="1">
    <source>
        <dbReference type="SAM" id="Phobius"/>
    </source>
</evidence>
<proteinExistence type="predicted"/>
<gene>
    <name evidence="2" type="ORF">PSDVSF_13090</name>
</gene>
<protein>
    <submittedName>
        <fullName evidence="2">Uncharacterized protein</fullName>
    </submittedName>
</protein>
<dbReference type="RefSeq" id="WP_229595393.1">
    <property type="nucleotide sequence ID" value="NZ_AP024485.1"/>
</dbReference>
<keyword evidence="1" id="KW-0472">Membrane</keyword>
<accession>A0ABN6ERL7</accession>
<organism evidence="2 3">
    <name type="scientific">Pseudodesulfovibrio sediminis</name>
    <dbReference type="NCBI Taxonomy" id="2810563"/>
    <lineage>
        <taxon>Bacteria</taxon>
        <taxon>Pseudomonadati</taxon>
        <taxon>Thermodesulfobacteriota</taxon>
        <taxon>Desulfovibrionia</taxon>
        <taxon>Desulfovibrionales</taxon>
        <taxon>Desulfovibrionaceae</taxon>
    </lineage>
</organism>